<proteinExistence type="predicted"/>
<evidence type="ECO:0000313" key="3">
    <source>
        <dbReference type="Proteomes" id="UP001054945"/>
    </source>
</evidence>
<dbReference type="AlphaFoldDB" id="A0AAV4R5V7"/>
<gene>
    <name evidence="2" type="ORF">CEXT_679191</name>
</gene>
<feature type="region of interest" description="Disordered" evidence="1">
    <location>
        <begin position="39"/>
        <end position="74"/>
    </location>
</feature>
<keyword evidence="3" id="KW-1185">Reference proteome</keyword>
<organism evidence="2 3">
    <name type="scientific">Caerostris extrusa</name>
    <name type="common">Bark spider</name>
    <name type="synonym">Caerostris bankana</name>
    <dbReference type="NCBI Taxonomy" id="172846"/>
    <lineage>
        <taxon>Eukaryota</taxon>
        <taxon>Metazoa</taxon>
        <taxon>Ecdysozoa</taxon>
        <taxon>Arthropoda</taxon>
        <taxon>Chelicerata</taxon>
        <taxon>Arachnida</taxon>
        <taxon>Araneae</taxon>
        <taxon>Araneomorphae</taxon>
        <taxon>Entelegynae</taxon>
        <taxon>Araneoidea</taxon>
        <taxon>Araneidae</taxon>
        <taxon>Caerostris</taxon>
    </lineage>
</organism>
<feature type="compositionally biased region" description="Basic residues" evidence="1">
    <location>
        <begin position="50"/>
        <end position="65"/>
    </location>
</feature>
<protein>
    <submittedName>
        <fullName evidence="2">Uncharacterized protein</fullName>
    </submittedName>
</protein>
<comment type="caution">
    <text evidence="2">The sequence shown here is derived from an EMBL/GenBank/DDBJ whole genome shotgun (WGS) entry which is preliminary data.</text>
</comment>
<accession>A0AAV4R5V7</accession>
<dbReference type="Proteomes" id="UP001054945">
    <property type="component" value="Unassembled WGS sequence"/>
</dbReference>
<sequence length="315" mass="35770">MKNLKIHPALPNYTIDTNIAPSYNERQVYRGQKTNFGSFEMSHNFDRSKNTKTKKHGNRQRKPKRSFPNASTERSIQFTEEYAIGIDTSTKIHFKKQNIRNTILPFDPNSKHVVQHFSPAQIFSLRDTQNTFHPYHNSVINNDPQIYDTETTALQTEIQATVTPSTLTSQEIELPTIPSDVSLDRGNLIIKQKQEFSRNDKAKTSTEAYYPSDNSAVYSLDAKPNFSTQIINLHSEYAKFSSTAKPTTVTIHRQSKPAGHSKSIISSPLSTIFDTSGENGQYYHYVMNLGQQPAISERSKPKIYSSGEALYKILK</sequence>
<reference evidence="2 3" key="1">
    <citation type="submission" date="2021-06" db="EMBL/GenBank/DDBJ databases">
        <title>Caerostris extrusa draft genome.</title>
        <authorList>
            <person name="Kono N."/>
            <person name="Arakawa K."/>
        </authorList>
    </citation>
    <scope>NUCLEOTIDE SEQUENCE [LARGE SCALE GENOMIC DNA]</scope>
</reference>
<evidence type="ECO:0000256" key="1">
    <source>
        <dbReference type="SAM" id="MobiDB-lite"/>
    </source>
</evidence>
<evidence type="ECO:0000313" key="2">
    <source>
        <dbReference type="EMBL" id="GIY15468.1"/>
    </source>
</evidence>
<dbReference type="EMBL" id="BPLR01007238">
    <property type="protein sequence ID" value="GIY15468.1"/>
    <property type="molecule type" value="Genomic_DNA"/>
</dbReference>
<name>A0AAV4R5V7_CAEEX</name>